<dbReference type="Gene3D" id="1.10.10.350">
    <property type="match status" value="1"/>
</dbReference>
<dbReference type="SUPFAM" id="SSF48163">
    <property type="entry name" value="An anticodon-binding domain of class I aminoacyl-tRNA synthetases"/>
    <property type="match status" value="1"/>
</dbReference>
<keyword evidence="2 8" id="KW-0963">Cytoplasm</keyword>
<dbReference type="EMBL" id="LBFC01000021">
    <property type="protein sequence ID" value="ONN26967.1"/>
    <property type="molecule type" value="Genomic_DNA"/>
</dbReference>
<keyword evidence="4 8" id="KW-0547">Nucleotide-binding</keyword>
<keyword evidence="12" id="KW-1185">Reference proteome</keyword>
<feature type="short sequence motif" description="'KMSKS' region" evidence="8">
    <location>
        <begin position="227"/>
        <end position="231"/>
    </location>
</feature>
<name>A0ABX3IKA1_9BACT</name>
<feature type="short sequence motif" description="'HIGH' region" evidence="8">
    <location>
        <begin position="8"/>
        <end position="18"/>
    </location>
</feature>
<dbReference type="HAMAP" id="MF_00022">
    <property type="entry name" value="Glu_tRNA_synth_type1"/>
    <property type="match status" value="1"/>
</dbReference>
<dbReference type="Proteomes" id="UP000242616">
    <property type="component" value="Unassembled WGS sequence"/>
</dbReference>
<evidence type="ECO:0000259" key="9">
    <source>
        <dbReference type="Pfam" id="PF00749"/>
    </source>
</evidence>
<evidence type="ECO:0000259" key="10">
    <source>
        <dbReference type="Pfam" id="PF19269"/>
    </source>
</evidence>
<dbReference type="NCBIfam" id="TIGR00464">
    <property type="entry name" value="gltX_bact"/>
    <property type="match status" value="1"/>
</dbReference>
<dbReference type="InterPro" id="IPR020752">
    <property type="entry name" value="Glu-tRNA-synth_I_codon-bd_sub1"/>
</dbReference>
<dbReference type="InterPro" id="IPR001412">
    <property type="entry name" value="aa-tRNA-synth_I_CS"/>
</dbReference>
<dbReference type="Gene3D" id="1.10.1160.10">
    <property type="entry name" value="Glutamyl-trna Synthetase, Domain 2"/>
    <property type="match status" value="1"/>
</dbReference>
<proteinExistence type="inferred from homology"/>
<dbReference type="CDD" id="cd00808">
    <property type="entry name" value="GluRS_core"/>
    <property type="match status" value="1"/>
</dbReference>
<protein>
    <recommendedName>
        <fullName evidence="8">Glutamate--tRNA ligase</fullName>
        <ecNumber evidence="8">6.1.1.17</ecNumber>
    </recommendedName>
    <alternativeName>
        <fullName evidence="8">Glutamyl-tRNA synthetase</fullName>
        <shortName evidence="8">GluRS</shortName>
    </alternativeName>
</protein>
<feature type="domain" description="Aminoacyl-tRNA synthetase class I anticodon-binding" evidence="10">
    <location>
        <begin position="308"/>
        <end position="450"/>
    </location>
</feature>
<dbReference type="InterPro" id="IPR020751">
    <property type="entry name" value="aa-tRNA-synth_I_codon-bd_sub2"/>
</dbReference>
<dbReference type="PROSITE" id="PS00178">
    <property type="entry name" value="AA_TRNA_LIGASE_I"/>
    <property type="match status" value="1"/>
</dbReference>
<dbReference type="Pfam" id="PF19269">
    <property type="entry name" value="Anticodon_2"/>
    <property type="match status" value="1"/>
</dbReference>
<evidence type="ECO:0000256" key="4">
    <source>
        <dbReference type="ARBA" id="ARBA00022741"/>
    </source>
</evidence>
<dbReference type="PRINTS" id="PR00987">
    <property type="entry name" value="TRNASYNTHGLU"/>
</dbReference>
<keyword evidence="6 8" id="KW-0648">Protein biosynthesis</keyword>
<organism evidence="11 12">
    <name type="scientific">Thermosipho affectus</name>
    <dbReference type="NCBI Taxonomy" id="660294"/>
    <lineage>
        <taxon>Bacteria</taxon>
        <taxon>Thermotogati</taxon>
        <taxon>Thermotogota</taxon>
        <taxon>Thermotogae</taxon>
        <taxon>Thermotogales</taxon>
        <taxon>Fervidobacteriaceae</taxon>
        <taxon>Thermosipho</taxon>
    </lineage>
</organism>
<evidence type="ECO:0000256" key="6">
    <source>
        <dbReference type="ARBA" id="ARBA00022917"/>
    </source>
</evidence>
<dbReference type="InterPro" id="IPR020061">
    <property type="entry name" value="Glu_tRNA_lig_a-bdl"/>
</dbReference>
<comment type="function">
    <text evidence="8">Catalyzes the attachment of glutamate to tRNA(Glu) in a two-step reaction: glutamate is first activated by ATP to form Glu-AMP and then transferred to the acceptor end of tRNA(Glu).</text>
</comment>
<dbReference type="InterPro" id="IPR033910">
    <property type="entry name" value="GluRS_core"/>
</dbReference>
<comment type="caution">
    <text evidence="11">The sequence shown here is derived from an EMBL/GenBank/DDBJ whole genome shotgun (WGS) entry which is preliminary data.</text>
</comment>
<dbReference type="RefSeq" id="WP_077198480.1">
    <property type="nucleotide sequence ID" value="NZ_LBFC01000021.1"/>
</dbReference>
<dbReference type="Gene3D" id="1.10.8.70">
    <property type="entry name" value="Glutamate-tRNA synthetase, class I, anticodon-binding domain 1"/>
    <property type="match status" value="1"/>
</dbReference>
<evidence type="ECO:0000256" key="7">
    <source>
        <dbReference type="ARBA" id="ARBA00023146"/>
    </source>
</evidence>
<keyword evidence="3 8" id="KW-0436">Ligase</keyword>
<evidence type="ECO:0000256" key="3">
    <source>
        <dbReference type="ARBA" id="ARBA00022598"/>
    </source>
</evidence>
<comment type="subunit">
    <text evidence="8">Monomer.</text>
</comment>
<gene>
    <name evidence="8" type="primary">gltX</name>
    <name evidence="11" type="ORF">XJ44_06645</name>
</gene>
<feature type="domain" description="Glutamyl/glutaminyl-tRNA synthetase class Ib catalytic" evidence="9">
    <location>
        <begin position="120"/>
        <end position="294"/>
    </location>
</feature>
<accession>A0ABX3IKA1</accession>
<dbReference type="InterPro" id="IPR045462">
    <property type="entry name" value="aa-tRNA-synth_I_cd-bd"/>
</dbReference>
<feature type="domain" description="Glutamyl/glutaminyl-tRNA synthetase class Ib catalytic" evidence="9">
    <location>
        <begin position="3"/>
        <end position="107"/>
    </location>
</feature>
<dbReference type="Gene3D" id="3.90.800.10">
    <property type="entry name" value="Glutamyl-tRNA Synthetase, Domain 3"/>
    <property type="match status" value="1"/>
</dbReference>
<sequence length="460" mass="53810">MFRLRFAPSPTGYLHVGGARTALFNWLFARKNKGKFILRIEDTDTERSTKEYEEKILNALKWLEIDWNEGPDIGGNFGPYRQSERLDIYNNFAQKLIDKKLAYYAVYSDNKEIFTSYEFPKKFKDYSIVVKFKAPKEGKTKFQDLLKGEMSFENNLFEDFIIIKSNGYPTYNFAVVVDDHLMEISHVFRGEDHLSNTPRQIMIYNAFEWTPPVFMHIPLILGNDKTPLSKRHGGTSVDYFKEIGILNNALLNYLAILGWKTEEEIFDITDKIKAFDPFNISNKSVVFNYKKLEWINGQHLRRLPIEKVIEKFREYLSLINVKIDLDSMYAKKVISICREKVNTLEQLFDISYPFFDDNYPYDEKYIDKFLKKPEAEIILVQAIESFEKLDNFDISSIENTLRDISKNTNLSTKKVFQTIRGALLGKLVTPGLFESIEVLGKEKTLIRLKKTQLLRGKHEV</sequence>
<dbReference type="InterPro" id="IPR000924">
    <property type="entry name" value="Glu/Gln-tRNA-synth"/>
</dbReference>
<evidence type="ECO:0000256" key="1">
    <source>
        <dbReference type="ARBA" id="ARBA00007894"/>
    </source>
</evidence>
<comment type="catalytic activity">
    <reaction evidence="8">
        <text>tRNA(Glu) + L-glutamate + ATP = L-glutamyl-tRNA(Glu) + AMP + diphosphate</text>
        <dbReference type="Rhea" id="RHEA:23540"/>
        <dbReference type="Rhea" id="RHEA-COMP:9663"/>
        <dbReference type="Rhea" id="RHEA-COMP:9680"/>
        <dbReference type="ChEBI" id="CHEBI:29985"/>
        <dbReference type="ChEBI" id="CHEBI:30616"/>
        <dbReference type="ChEBI" id="CHEBI:33019"/>
        <dbReference type="ChEBI" id="CHEBI:78442"/>
        <dbReference type="ChEBI" id="CHEBI:78520"/>
        <dbReference type="ChEBI" id="CHEBI:456215"/>
        <dbReference type="EC" id="6.1.1.17"/>
    </reaction>
</comment>
<feature type="binding site" evidence="8">
    <location>
        <position position="230"/>
    </location>
    <ligand>
        <name>ATP</name>
        <dbReference type="ChEBI" id="CHEBI:30616"/>
    </ligand>
</feature>
<evidence type="ECO:0000313" key="11">
    <source>
        <dbReference type="EMBL" id="ONN26967.1"/>
    </source>
</evidence>
<comment type="similarity">
    <text evidence="1 8">Belongs to the class-I aminoacyl-tRNA synthetase family. Glutamate--tRNA ligase type 1 subfamily.</text>
</comment>
<dbReference type="InterPro" id="IPR049940">
    <property type="entry name" value="GluQ/Sye"/>
</dbReference>
<evidence type="ECO:0000256" key="5">
    <source>
        <dbReference type="ARBA" id="ARBA00022840"/>
    </source>
</evidence>
<keyword evidence="5 8" id="KW-0067">ATP-binding</keyword>
<comment type="subcellular location">
    <subcellularLocation>
        <location evidence="8">Cytoplasm</location>
    </subcellularLocation>
</comment>
<evidence type="ECO:0000256" key="8">
    <source>
        <dbReference type="HAMAP-Rule" id="MF_00022"/>
    </source>
</evidence>
<dbReference type="SUPFAM" id="SSF52374">
    <property type="entry name" value="Nucleotidylyl transferase"/>
    <property type="match status" value="1"/>
</dbReference>
<reference evidence="11 12" key="1">
    <citation type="submission" date="2015-06" db="EMBL/GenBank/DDBJ databases">
        <title>Genome sequencing of Thermotogales isolates from hydrothermal vents.</title>
        <authorList>
            <person name="Haverkamp T.H."/>
            <person name="Kublanov I.V."/>
            <person name="Nesbo C.L."/>
        </authorList>
    </citation>
    <scope>NUCLEOTIDE SEQUENCE [LARGE SCALE GENOMIC DNA]</scope>
    <source>
        <strain evidence="12">ik275mar</strain>
    </source>
</reference>
<dbReference type="InterPro" id="IPR008925">
    <property type="entry name" value="aa_tRNA-synth_I_cd-bd_sf"/>
</dbReference>
<dbReference type="PANTHER" id="PTHR43311">
    <property type="entry name" value="GLUTAMATE--TRNA LIGASE"/>
    <property type="match status" value="1"/>
</dbReference>
<dbReference type="Gene3D" id="3.40.50.620">
    <property type="entry name" value="HUPs"/>
    <property type="match status" value="1"/>
</dbReference>
<dbReference type="InterPro" id="IPR004527">
    <property type="entry name" value="Glu-tRNA-ligase_bac/mito"/>
</dbReference>
<dbReference type="PANTHER" id="PTHR43311:SF2">
    <property type="entry name" value="GLUTAMATE--TRNA LIGASE, MITOCHONDRIAL-RELATED"/>
    <property type="match status" value="1"/>
</dbReference>
<dbReference type="EC" id="6.1.1.17" evidence="8"/>
<evidence type="ECO:0000256" key="2">
    <source>
        <dbReference type="ARBA" id="ARBA00022490"/>
    </source>
</evidence>
<dbReference type="Pfam" id="PF00749">
    <property type="entry name" value="tRNA-synt_1c"/>
    <property type="match status" value="2"/>
</dbReference>
<dbReference type="InterPro" id="IPR014729">
    <property type="entry name" value="Rossmann-like_a/b/a_fold"/>
</dbReference>
<comment type="caution">
    <text evidence="8">Lacks conserved residue(s) required for the propagation of feature annotation.</text>
</comment>
<evidence type="ECO:0000313" key="12">
    <source>
        <dbReference type="Proteomes" id="UP000242616"/>
    </source>
</evidence>
<keyword evidence="7 8" id="KW-0030">Aminoacyl-tRNA synthetase</keyword>
<dbReference type="InterPro" id="IPR020058">
    <property type="entry name" value="Glu/Gln-tRNA-synth_Ib_cat-dom"/>
</dbReference>